<dbReference type="EMBL" id="QGKW02002005">
    <property type="protein sequence ID" value="KAF2542815.1"/>
    <property type="molecule type" value="Genomic_DNA"/>
</dbReference>
<protein>
    <submittedName>
        <fullName evidence="1">Uncharacterized protein</fullName>
    </submittedName>
</protein>
<dbReference type="Proteomes" id="UP000712281">
    <property type="component" value="Unassembled WGS sequence"/>
</dbReference>
<sequence length="65" mass="7293">MEYVVENGIQREEDRPFKGCPENVAERKPSEFAYIEKICETPFLGRCASPTGTPSHWCSLGNVST</sequence>
<name>A0A8S9G9W3_BRACR</name>
<accession>A0A8S9G9W3</accession>
<organism evidence="1 2">
    <name type="scientific">Brassica cretica</name>
    <name type="common">Mustard</name>
    <dbReference type="NCBI Taxonomy" id="69181"/>
    <lineage>
        <taxon>Eukaryota</taxon>
        <taxon>Viridiplantae</taxon>
        <taxon>Streptophyta</taxon>
        <taxon>Embryophyta</taxon>
        <taxon>Tracheophyta</taxon>
        <taxon>Spermatophyta</taxon>
        <taxon>Magnoliopsida</taxon>
        <taxon>eudicotyledons</taxon>
        <taxon>Gunneridae</taxon>
        <taxon>Pentapetalae</taxon>
        <taxon>rosids</taxon>
        <taxon>malvids</taxon>
        <taxon>Brassicales</taxon>
        <taxon>Brassicaceae</taxon>
        <taxon>Brassiceae</taxon>
        <taxon>Brassica</taxon>
    </lineage>
</organism>
<proteinExistence type="predicted"/>
<reference evidence="1" key="1">
    <citation type="submission" date="2019-12" db="EMBL/GenBank/DDBJ databases">
        <title>Genome sequencing and annotation of Brassica cretica.</title>
        <authorList>
            <person name="Studholme D.J."/>
            <person name="Sarris P.F."/>
        </authorList>
    </citation>
    <scope>NUCLEOTIDE SEQUENCE</scope>
    <source>
        <strain evidence="1">PFS-001/15</strain>
        <tissue evidence="1">Leaf</tissue>
    </source>
</reference>
<evidence type="ECO:0000313" key="2">
    <source>
        <dbReference type="Proteomes" id="UP000712281"/>
    </source>
</evidence>
<comment type="caution">
    <text evidence="1">The sequence shown here is derived from an EMBL/GenBank/DDBJ whole genome shotgun (WGS) entry which is preliminary data.</text>
</comment>
<dbReference type="AlphaFoldDB" id="A0A8S9G9W3"/>
<gene>
    <name evidence="1" type="ORF">F2Q68_00029114</name>
</gene>
<evidence type="ECO:0000313" key="1">
    <source>
        <dbReference type="EMBL" id="KAF2542815.1"/>
    </source>
</evidence>